<feature type="region of interest" description="Disordered" evidence="12">
    <location>
        <begin position="81"/>
        <end position="100"/>
    </location>
</feature>
<dbReference type="SMART" id="SM00184">
    <property type="entry name" value="RING"/>
    <property type="match status" value="1"/>
</dbReference>
<evidence type="ECO:0000256" key="3">
    <source>
        <dbReference type="ARBA" id="ARBA00004906"/>
    </source>
</evidence>
<evidence type="ECO:0000256" key="1">
    <source>
        <dbReference type="ARBA" id="ARBA00000900"/>
    </source>
</evidence>
<dbReference type="EC" id="2.3.2.27" evidence="11"/>
<evidence type="ECO:0000256" key="6">
    <source>
        <dbReference type="ARBA" id="ARBA00022771"/>
    </source>
</evidence>
<evidence type="ECO:0000256" key="12">
    <source>
        <dbReference type="SAM" id="MobiDB-lite"/>
    </source>
</evidence>
<organism evidence="14 15">
    <name type="scientific">Protea cynaroides</name>
    <dbReference type="NCBI Taxonomy" id="273540"/>
    <lineage>
        <taxon>Eukaryota</taxon>
        <taxon>Viridiplantae</taxon>
        <taxon>Streptophyta</taxon>
        <taxon>Embryophyta</taxon>
        <taxon>Tracheophyta</taxon>
        <taxon>Spermatophyta</taxon>
        <taxon>Magnoliopsida</taxon>
        <taxon>Proteales</taxon>
        <taxon>Proteaceae</taxon>
        <taxon>Protea</taxon>
    </lineage>
</organism>
<evidence type="ECO:0000259" key="13">
    <source>
        <dbReference type="PROSITE" id="PS50089"/>
    </source>
</evidence>
<feature type="region of interest" description="Disordered" evidence="12">
    <location>
        <begin position="305"/>
        <end position="343"/>
    </location>
</feature>
<comment type="subcellular location">
    <subcellularLocation>
        <location evidence="2">Endomembrane system</location>
    </subcellularLocation>
    <subcellularLocation>
        <location evidence="11">Endoplasmic reticulum membrane</location>
        <topology evidence="11">Single-pass type IV membrane protein</topology>
    </subcellularLocation>
</comment>
<evidence type="ECO:0000256" key="9">
    <source>
        <dbReference type="ARBA" id="ARBA00023136"/>
    </source>
</evidence>
<keyword evidence="5 11" id="KW-0479">Metal-binding</keyword>
<dbReference type="InterPro" id="IPR018957">
    <property type="entry name" value="Znf_C3HC4_RING-type"/>
</dbReference>
<evidence type="ECO:0000313" key="14">
    <source>
        <dbReference type="EMBL" id="KAJ4970751.1"/>
    </source>
</evidence>
<dbReference type="CDD" id="cd16534">
    <property type="entry name" value="RING-HC_RNF5-like"/>
    <property type="match status" value="1"/>
</dbReference>
<keyword evidence="7 11" id="KW-0833">Ubl conjugation pathway</keyword>
<dbReference type="SUPFAM" id="SSF57850">
    <property type="entry name" value="RING/U-box"/>
    <property type="match status" value="1"/>
</dbReference>
<comment type="catalytic activity">
    <reaction evidence="1 11">
        <text>S-ubiquitinyl-[E2 ubiquitin-conjugating enzyme]-L-cysteine + [acceptor protein]-L-lysine = [E2 ubiquitin-conjugating enzyme]-L-cysteine + N(6)-ubiquitinyl-[acceptor protein]-L-lysine.</text>
        <dbReference type="EC" id="2.3.2.27"/>
    </reaction>
</comment>
<comment type="caution">
    <text evidence="14">The sequence shown here is derived from an EMBL/GenBank/DDBJ whole genome shotgun (WGS) entry which is preliminary data.</text>
</comment>
<dbReference type="AlphaFoldDB" id="A0A9Q0KHV8"/>
<keyword evidence="6 10" id="KW-0863">Zinc-finger</keyword>
<comment type="domain">
    <text evidence="11">The RING-type zinc finger domain is responsible for E3 ligase activity.</text>
</comment>
<dbReference type="GO" id="GO:0005789">
    <property type="term" value="C:endoplasmic reticulum membrane"/>
    <property type="evidence" value="ECO:0007669"/>
    <property type="project" value="UniProtKB-SubCell"/>
</dbReference>
<gene>
    <name evidence="14" type="ORF">NE237_003850</name>
</gene>
<dbReference type="GO" id="GO:0061630">
    <property type="term" value="F:ubiquitin protein ligase activity"/>
    <property type="evidence" value="ECO:0007669"/>
    <property type="project" value="UniProtKB-UniRule"/>
</dbReference>
<evidence type="ECO:0000256" key="7">
    <source>
        <dbReference type="ARBA" id="ARBA00022786"/>
    </source>
</evidence>
<dbReference type="InterPro" id="IPR013083">
    <property type="entry name" value="Znf_RING/FYVE/PHD"/>
</dbReference>
<dbReference type="PANTHER" id="PTHR12313">
    <property type="entry name" value="E3 UBIQUITIN-PROTEIN LIGASE RNF5-RELATED"/>
    <property type="match status" value="1"/>
</dbReference>
<keyword evidence="9" id="KW-0472">Membrane</keyword>
<protein>
    <recommendedName>
        <fullName evidence="11">E3 ubiquitin-protein ligase RMA</fullName>
        <ecNumber evidence="11">2.3.2.27</ecNumber>
    </recommendedName>
    <alternativeName>
        <fullName evidence="11">Protein RING membrane-anchor</fullName>
    </alternativeName>
    <alternativeName>
        <fullName evidence="11">RING-type E3 ubiquitin transferase RMA</fullName>
    </alternativeName>
</protein>
<keyword evidence="4 11" id="KW-0808">Transferase</keyword>
<proteinExistence type="predicted"/>
<keyword evidence="15" id="KW-1185">Reference proteome</keyword>
<comment type="pathway">
    <text evidence="3 11">Protein modification; protein ubiquitination.</text>
</comment>
<dbReference type="GO" id="GO:0006511">
    <property type="term" value="P:ubiquitin-dependent protein catabolic process"/>
    <property type="evidence" value="ECO:0007669"/>
    <property type="project" value="UniProtKB-UniRule"/>
</dbReference>
<dbReference type="InterPro" id="IPR017907">
    <property type="entry name" value="Znf_RING_CS"/>
</dbReference>
<keyword evidence="11" id="KW-0256">Endoplasmic reticulum</keyword>
<dbReference type="InterPro" id="IPR001841">
    <property type="entry name" value="Znf_RING"/>
</dbReference>
<dbReference type="Pfam" id="PF00097">
    <property type="entry name" value="zf-C3HC4"/>
    <property type="match status" value="1"/>
</dbReference>
<evidence type="ECO:0000313" key="15">
    <source>
        <dbReference type="Proteomes" id="UP001141806"/>
    </source>
</evidence>
<accession>A0A9Q0KHV8</accession>
<dbReference type="Proteomes" id="UP001141806">
    <property type="component" value="Unassembled WGS sequence"/>
</dbReference>
<dbReference type="OrthoDB" id="6270329at2759"/>
<dbReference type="EMBL" id="JAMYWD010000005">
    <property type="protein sequence ID" value="KAJ4970751.1"/>
    <property type="molecule type" value="Genomic_DNA"/>
</dbReference>
<evidence type="ECO:0000256" key="11">
    <source>
        <dbReference type="RuleBase" id="RU369090"/>
    </source>
</evidence>
<reference evidence="14" key="1">
    <citation type="journal article" date="2023" name="Plant J.">
        <title>The genome of the king protea, Protea cynaroides.</title>
        <authorList>
            <person name="Chang J."/>
            <person name="Duong T.A."/>
            <person name="Schoeman C."/>
            <person name="Ma X."/>
            <person name="Roodt D."/>
            <person name="Barker N."/>
            <person name="Li Z."/>
            <person name="Van de Peer Y."/>
            <person name="Mizrachi E."/>
        </authorList>
    </citation>
    <scope>NUCLEOTIDE SEQUENCE</scope>
    <source>
        <tissue evidence="14">Young leaves</tissue>
    </source>
</reference>
<evidence type="ECO:0000256" key="5">
    <source>
        <dbReference type="ARBA" id="ARBA00022723"/>
    </source>
</evidence>
<dbReference type="GO" id="GO:0008270">
    <property type="term" value="F:zinc ion binding"/>
    <property type="evidence" value="ECO:0007669"/>
    <property type="project" value="UniProtKB-KW"/>
</dbReference>
<sequence length="433" mass="47900">MGDARDDMMDLDLNLGPSVPLSPDFDPDLGPLSAELGNMEERIRELEALAARTRHRWRWRHGRLPPEARNIPVEMIVSSGSSAGLQTGEGSAAAEDRTTVESTKACNGNASDLVAKALGTSNEAEKSSGSGDGGGSFFECNICLDVARNPVLTCCGHLFCWPCLYQWLHIHSDSKECPVCKGEVTDLNITPIYSRGNDTQELEKEDESELQVPPRPQARRVESLRQWIHRAVQIEESYFAQMIRRIGSRFDVTGEWTPPHDLDAADEMPDRPNSLSNRILNSRIRREGSGRYSLLERSFGRPEHEIIDLTQGSSGSSESEGSRRLSSLRSARSQSQRAASISNLSSAERLVQAYFLGRPMGRSHTHNPPVEDRDSVSSIAAVIQSESQTLDNTAEIESMMSLSSSSSRRRADASRASYIDSGISRVTRRRRLN</sequence>
<evidence type="ECO:0000256" key="10">
    <source>
        <dbReference type="PROSITE-ProRule" id="PRU00175"/>
    </source>
</evidence>
<feature type="domain" description="RING-type" evidence="13">
    <location>
        <begin position="140"/>
        <end position="181"/>
    </location>
</feature>
<name>A0A9Q0KHV8_9MAGN</name>
<dbReference type="Gene3D" id="3.30.40.10">
    <property type="entry name" value="Zinc/RING finger domain, C3HC4 (zinc finger)"/>
    <property type="match status" value="1"/>
</dbReference>
<dbReference type="PROSITE" id="PS50089">
    <property type="entry name" value="ZF_RING_2"/>
    <property type="match status" value="1"/>
</dbReference>
<dbReference type="InterPro" id="IPR045103">
    <property type="entry name" value="RNF5/RNF185-like"/>
</dbReference>
<evidence type="ECO:0000256" key="8">
    <source>
        <dbReference type="ARBA" id="ARBA00022833"/>
    </source>
</evidence>
<feature type="compositionally biased region" description="Low complexity" evidence="12">
    <location>
        <begin position="311"/>
        <end position="340"/>
    </location>
</feature>
<evidence type="ECO:0000256" key="2">
    <source>
        <dbReference type="ARBA" id="ARBA00004308"/>
    </source>
</evidence>
<evidence type="ECO:0000256" key="4">
    <source>
        <dbReference type="ARBA" id="ARBA00022679"/>
    </source>
</evidence>
<keyword evidence="8 11" id="KW-0862">Zinc</keyword>
<comment type="function">
    <text evidence="11">E3 ubiquitin-protein ligase.</text>
</comment>
<dbReference type="PROSITE" id="PS00518">
    <property type="entry name" value="ZF_RING_1"/>
    <property type="match status" value="1"/>
</dbReference>